<accession>A0A093FB35</accession>
<feature type="non-terminal residue" evidence="1">
    <location>
        <position position="1"/>
    </location>
</feature>
<proteinExistence type="predicted"/>
<evidence type="ECO:0000313" key="2">
    <source>
        <dbReference type="Proteomes" id="UP000054190"/>
    </source>
</evidence>
<evidence type="ECO:0000313" key="1">
    <source>
        <dbReference type="EMBL" id="KFV54917.1"/>
    </source>
</evidence>
<organism evidence="1 2">
    <name type="scientific">Tyto alba</name>
    <name type="common">Barn owl</name>
    <dbReference type="NCBI Taxonomy" id="56313"/>
    <lineage>
        <taxon>Eukaryota</taxon>
        <taxon>Metazoa</taxon>
        <taxon>Chordata</taxon>
        <taxon>Craniata</taxon>
        <taxon>Vertebrata</taxon>
        <taxon>Euteleostomi</taxon>
        <taxon>Archelosauria</taxon>
        <taxon>Archosauria</taxon>
        <taxon>Dinosauria</taxon>
        <taxon>Saurischia</taxon>
        <taxon>Theropoda</taxon>
        <taxon>Coelurosauria</taxon>
        <taxon>Aves</taxon>
        <taxon>Neognathae</taxon>
        <taxon>Neoaves</taxon>
        <taxon>Telluraves</taxon>
        <taxon>Strigiformes</taxon>
        <taxon>Tytonidae</taxon>
        <taxon>Tyto</taxon>
    </lineage>
</organism>
<keyword evidence="2" id="KW-1185">Reference proteome</keyword>
<protein>
    <submittedName>
        <fullName evidence="1">Uncharacterized protein</fullName>
    </submittedName>
</protein>
<gene>
    <name evidence="1" type="ORF">N341_01129</name>
</gene>
<reference evidence="1 2" key="1">
    <citation type="submission" date="2014-04" db="EMBL/GenBank/DDBJ databases">
        <title>Genome evolution of avian class.</title>
        <authorList>
            <person name="Zhang G."/>
            <person name="Li C."/>
        </authorList>
    </citation>
    <scope>NUCLEOTIDE SEQUENCE [LARGE SCALE GENOMIC DNA]</scope>
    <source>
        <strain evidence="1">BGI_N341</strain>
    </source>
</reference>
<sequence>CEPPLCVHLSCSTFSSWLSSSSPGCLPVAGCPWAGLNSLCKILLTFIFQRCQ</sequence>
<dbReference type="EMBL" id="KK391491">
    <property type="protein sequence ID" value="KFV54917.1"/>
    <property type="molecule type" value="Genomic_DNA"/>
</dbReference>
<feature type="non-terminal residue" evidence="1">
    <location>
        <position position="52"/>
    </location>
</feature>
<dbReference type="Proteomes" id="UP000054190">
    <property type="component" value="Unassembled WGS sequence"/>
</dbReference>
<dbReference type="AlphaFoldDB" id="A0A093FB35"/>
<name>A0A093FB35_TYTAL</name>